<keyword evidence="10" id="KW-0511">Multifunctional enzyme</keyword>
<dbReference type="EMBL" id="CP039852">
    <property type="protein sequence ID" value="QCZ92067.1"/>
    <property type="molecule type" value="Genomic_DNA"/>
</dbReference>
<name>A0A5B7Y8E5_9ALTE</name>
<dbReference type="SUPFAM" id="SSF53613">
    <property type="entry name" value="Ribokinase-like"/>
    <property type="match status" value="1"/>
</dbReference>
<dbReference type="Gene3D" id="3.20.20.70">
    <property type="entry name" value="Aldolase class I"/>
    <property type="match status" value="1"/>
</dbReference>
<dbReference type="GO" id="GO:0004789">
    <property type="term" value="F:thiamine-phosphate diphosphorylase activity"/>
    <property type="evidence" value="ECO:0007669"/>
    <property type="project" value="UniProtKB-EC"/>
</dbReference>
<dbReference type="InterPro" id="IPR029056">
    <property type="entry name" value="Ribokinase-like"/>
</dbReference>
<evidence type="ECO:0000256" key="3">
    <source>
        <dbReference type="ARBA" id="ARBA00022679"/>
    </source>
</evidence>
<dbReference type="Pfam" id="PF02581">
    <property type="entry name" value="TMP-TENI"/>
    <property type="match status" value="1"/>
</dbReference>
<dbReference type="InterPro" id="IPR013785">
    <property type="entry name" value="Aldolase_TIM"/>
</dbReference>
<dbReference type="GO" id="GO:0009228">
    <property type="term" value="P:thiamine biosynthetic process"/>
    <property type="evidence" value="ECO:0007669"/>
    <property type="project" value="UniProtKB-KW"/>
</dbReference>
<evidence type="ECO:0000256" key="9">
    <source>
        <dbReference type="ARBA" id="ARBA00022977"/>
    </source>
</evidence>
<evidence type="ECO:0000313" key="16">
    <source>
        <dbReference type="EMBL" id="QCZ92067.1"/>
    </source>
</evidence>
<evidence type="ECO:0000256" key="7">
    <source>
        <dbReference type="ARBA" id="ARBA00022840"/>
    </source>
</evidence>
<dbReference type="FunFam" id="3.20.20.70:FF:000064">
    <property type="entry name" value="Thiamine-phosphate synthase"/>
    <property type="match status" value="1"/>
</dbReference>
<dbReference type="RefSeq" id="WP_139754830.1">
    <property type="nucleotide sequence ID" value="NZ_CP039852.1"/>
</dbReference>
<dbReference type="GO" id="GO:0009229">
    <property type="term" value="P:thiamine diphosphate biosynthetic process"/>
    <property type="evidence" value="ECO:0007669"/>
    <property type="project" value="UniProtKB-UniPathway"/>
</dbReference>
<dbReference type="InterPro" id="IPR022998">
    <property type="entry name" value="ThiamineP_synth_TenI"/>
</dbReference>
<dbReference type="GO" id="GO:0008972">
    <property type="term" value="F:phosphomethylpyrimidine kinase activity"/>
    <property type="evidence" value="ECO:0007669"/>
    <property type="project" value="InterPro"/>
</dbReference>
<keyword evidence="17" id="KW-1185">Reference proteome</keyword>
<comment type="cofactor">
    <cofactor evidence="1">
        <name>Mg(2+)</name>
        <dbReference type="ChEBI" id="CHEBI:18420"/>
    </cofactor>
</comment>
<feature type="domain" description="Thiamine phosphate synthase/TenI" evidence="14">
    <location>
        <begin position="294"/>
        <end position="462"/>
    </location>
</feature>
<evidence type="ECO:0000313" key="17">
    <source>
        <dbReference type="Proteomes" id="UP000304912"/>
    </source>
</evidence>
<evidence type="ECO:0000256" key="12">
    <source>
        <dbReference type="ARBA" id="ARBA00047851"/>
    </source>
</evidence>
<reference evidence="16 17" key="1">
    <citation type="submission" date="2019-04" db="EMBL/GenBank/DDBJ databases">
        <title>Salinimonas iocasae sp. nov., a halophilic bacterium isolated from the outer tube casing of tubeworms in Okinawa Trough.</title>
        <authorList>
            <person name="Zhang H."/>
            <person name="Wang H."/>
            <person name="Li C."/>
        </authorList>
    </citation>
    <scope>NUCLEOTIDE SEQUENCE [LARGE SCALE GENOMIC DNA]</scope>
    <source>
        <strain evidence="16 17">KX18D6</strain>
    </source>
</reference>
<dbReference type="GO" id="GO:0008902">
    <property type="term" value="F:hydroxymethylpyrimidine kinase activity"/>
    <property type="evidence" value="ECO:0007669"/>
    <property type="project" value="TreeGrafter"/>
</dbReference>
<evidence type="ECO:0000259" key="15">
    <source>
        <dbReference type="Pfam" id="PF08543"/>
    </source>
</evidence>
<evidence type="ECO:0000256" key="13">
    <source>
        <dbReference type="ARBA" id="ARBA00047883"/>
    </source>
</evidence>
<dbReference type="SUPFAM" id="SSF51391">
    <property type="entry name" value="Thiamin phosphate synthase"/>
    <property type="match status" value="1"/>
</dbReference>
<protein>
    <submittedName>
        <fullName evidence="16">Thiamine phosphate synthase</fullName>
        <ecNumber evidence="16">2.5.1.3</ecNumber>
    </submittedName>
</protein>
<dbReference type="GO" id="GO:0005829">
    <property type="term" value="C:cytosol"/>
    <property type="evidence" value="ECO:0007669"/>
    <property type="project" value="TreeGrafter"/>
</dbReference>
<evidence type="ECO:0000256" key="4">
    <source>
        <dbReference type="ARBA" id="ARBA00022723"/>
    </source>
</evidence>
<dbReference type="PANTHER" id="PTHR20858:SF17">
    <property type="entry name" value="HYDROXYMETHYLPYRIMIDINE_PHOSPHOMETHYLPYRIMIDINE KINASE THI20-RELATED"/>
    <property type="match status" value="1"/>
</dbReference>
<dbReference type="GO" id="GO:0005524">
    <property type="term" value="F:ATP binding"/>
    <property type="evidence" value="ECO:0007669"/>
    <property type="project" value="UniProtKB-KW"/>
</dbReference>
<evidence type="ECO:0000256" key="11">
    <source>
        <dbReference type="ARBA" id="ARBA00047334"/>
    </source>
</evidence>
<keyword evidence="7" id="KW-0067">ATP-binding</keyword>
<comment type="catalytic activity">
    <reaction evidence="13">
        <text>2-[(2R,5Z)-2-carboxy-4-methylthiazol-5(2H)-ylidene]ethyl phosphate + 4-amino-2-methyl-5-(diphosphooxymethyl)pyrimidine + 2 H(+) = thiamine phosphate + CO2 + diphosphate</text>
        <dbReference type="Rhea" id="RHEA:47844"/>
        <dbReference type="ChEBI" id="CHEBI:15378"/>
        <dbReference type="ChEBI" id="CHEBI:16526"/>
        <dbReference type="ChEBI" id="CHEBI:33019"/>
        <dbReference type="ChEBI" id="CHEBI:37575"/>
        <dbReference type="ChEBI" id="CHEBI:57841"/>
        <dbReference type="ChEBI" id="CHEBI:62899"/>
        <dbReference type="EC" id="2.5.1.3"/>
    </reaction>
</comment>
<evidence type="ECO:0000256" key="2">
    <source>
        <dbReference type="ARBA" id="ARBA00005165"/>
    </source>
</evidence>
<dbReference type="UniPathway" id="UPA00060">
    <property type="reaction ID" value="UER00138"/>
</dbReference>
<organism evidence="16 17">
    <name type="scientific">Salinimonas iocasae</name>
    <dbReference type="NCBI Taxonomy" id="2572577"/>
    <lineage>
        <taxon>Bacteria</taxon>
        <taxon>Pseudomonadati</taxon>
        <taxon>Pseudomonadota</taxon>
        <taxon>Gammaproteobacteria</taxon>
        <taxon>Alteromonadales</taxon>
        <taxon>Alteromonadaceae</taxon>
        <taxon>Alteromonas/Salinimonas group</taxon>
        <taxon>Salinimonas</taxon>
    </lineage>
</organism>
<dbReference type="Pfam" id="PF08543">
    <property type="entry name" value="Phos_pyr_kin"/>
    <property type="match status" value="1"/>
</dbReference>
<dbReference type="Proteomes" id="UP000304912">
    <property type="component" value="Chromosome"/>
</dbReference>
<dbReference type="CDD" id="cd01169">
    <property type="entry name" value="HMPP_kinase"/>
    <property type="match status" value="1"/>
</dbReference>
<keyword evidence="5" id="KW-0547">Nucleotide-binding</keyword>
<dbReference type="NCBIfam" id="TIGR00693">
    <property type="entry name" value="thiE"/>
    <property type="match status" value="1"/>
</dbReference>
<dbReference type="Gene3D" id="3.40.1190.20">
    <property type="match status" value="1"/>
</dbReference>
<dbReference type="InterPro" id="IPR036206">
    <property type="entry name" value="ThiamineP_synth_sf"/>
</dbReference>
<comment type="catalytic activity">
    <reaction evidence="12">
        <text>2-(2-carboxy-4-methylthiazol-5-yl)ethyl phosphate + 4-amino-2-methyl-5-(diphosphooxymethyl)pyrimidine + 2 H(+) = thiamine phosphate + CO2 + diphosphate</text>
        <dbReference type="Rhea" id="RHEA:47848"/>
        <dbReference type="ChEBI" id="CHEBI:15378"/>
        <dbReference type="ChEBI" id="CHEBI:16526"/>
        <dbReference type="ChEBI" id="CHEBI:33019"/>
        <dbReference type="ChEBI" id="CHEBI:37575"/>
        <dbReference type="ChEBI" id="CHEBI:57841"/>
        <dbReference type="ChEBI" id="CHEBI:62890"/>
        <dbReference type="EC" id="2.5.1.3"/>
    </reaction>
</comment>
<keyword evidence="8" id="KW-0460">Magnesium</keyword>
<dbReference type="EC" id="2.5.1.3" evidence="16"/>
<comment type="pathway">
    <text evidence="2">Cofactor biosynthesis; thiamine diphosphate biosynthesis; thiamine phosphate from 4-amino-2-methyl-5-diphosphomethylpyrimidine and 4-methyl-5-(2-phosphoethyl)-thiazole: step 1/1.</text>
</comment>
<evidence type="ECO:0000259" key="14">
    <source>
        <dbReference type="Pfam" id="PF02581"/>
    </source>
</evidence>
<feature type="domain" description="Pyridoxamine kinase/Phosphomethylpyrimidine kinase" evidence="15">
    <location>
        <begin position="15"/>
        <end position="247"/>
    </location>
</feature>
<dbReference type="InterPro" id="IPR013749">
    <property type="entry name" value="PM/HMP-P_kinase-1"/>
</dbReference>
<keyword evidence="3 16" id="KW-0808">Transferase</keyword>
<evidence type="ECO:0000256" key="6">
    <source>
        <dbReference type="ARBA" id="ARBA00022777"/>
    </source>
</evidence>
<gene>
    <name evidence="16" type="primary">thiE</name>
    <name evidence="16" type="ORF">FBQ74_00615</name>
</gene>
<dbReference type="PANTHER" id="PTHR20858">
    <property type="entry name" value="PHOSPHOMETHYLPYRIMIDINE KINASE"/>
    <property type="match status" value="1"/>
</dbReference>
<dbReference type="AlphaFoldDB" id="A0A5B7Y8E5"/>
<evidence type="ECO:0000256" key="1">
    <source>
        <dbReference type="ARBA" id="ARBA00001946"/>
    </source>
</evidence>
<keyword evidence="4" id="KW-0479">Metal-binding</keyword>
<dbReference type="CDD" id="cd00564">
    <property type="entry name" value="TMP_TenI"/>
    <property type="match status" value="1"/>
</dbReference>
<keyword evidence="6" id="KW-0418">Kinase</keyword>
<dbReference type="NCBIfam" id="NF002904">
    <property type="entry name" value="PRK03512.1"/>
    <property type="match status" value="1"/>
</dbReference>
<evidence type="ECO:0000256" key="10">
    <source>
        <dbReference type="ARBA" id="ARBA00023268"/>
    </source>
</evidence>
<dbReference type="InterPro" id="IPR004399">
    <property type="entry name" value="HMP/HMP-P_kinase_dom"/>
</dbReference>
<accession>A0A5B7Y8E5</accession>
<sequence length="487" mass="51881">MSSTTPIIWCIGGLDTSGGAGIARDAATASALNCHAVTVVTTISAQSNTHAHSAISLTQHVDVQLQAIASHYPAAVKIGAVSNEIIPALINRLSVLKQQPGYVPVVWDPVLRSSAGASLSELSEQSVKQLLTVVDVVTPNYEEMKTLTQQTDARVAADWFLTQGTEAVVFKGGHQTDDEATDQLFTQNLQWNFSSRRVSGALRGTGCMFATAIACFMAQDYICEDAVCLAKALINKAFKSNRHIDAGSAVAGSLSWPDSNNDYPAVTQPGHDIPDAAFAPLTHKKPGLYPVVSSCEWLELVLRAGVHIAQLRIKDGATPELHKQIRQAIALGKQYNAQVFINDHWQLAIEFGAFGVHLGQEDLADADLHAIARAGLRLGISTHGYAEVCRALALSPSYVALGHVFATQTKMMPSVPQGVKRLARYRQLCGDIPSVAIGGIGPAQVEKVWATGVSSVAMVSAITDSPEPSQTIVEIQHLLGQQGAEND</sequence>
<comment type="catalytic activity">
    <reaction evidence="11">
        <text>4-methyl-5-(2-phosphooxyethyl)-thiazole + 4-amino-2-methyl-5-(diphosphooxymethyl)pyrimidine + H(+) = thiamine phosphate + diphosphate</text>
        <dbReference type="Rhea" id="RHEA:22328"/>
        <dbReference type="ChEBI" id="CHEBI:15378"/>
        <dbReference type="ChEBI" id="CHEBI:33019"/>
        <dbReference type="ChEBI" id="CHEBI:37575"/>
        <dbReference type="ChEBI" id="CHEBI:57841"/>
        <dbReference type="ChEBI" id="CHEBI:58296"/>
        <dbReference type="EC" id="2.5.1.3"/>
    </reaction>
</comment>
<dbReference type="InterPro" id="IPR034291">
    <property type="entry name" value="TMP_synthase"/>
</dbReference>
<evidence type="ECO:0000256" key="8">
    <source>
        <dbReference type="ARBA" id="ARBA00022842"/>
    </source>
</evidence>
<proteinExistence type="predicted"/>
<keyword evidence="9" id="KW-0784">Thiamine biosynthesis</keyword>
<evidence type="ECO:0000256" key="5">
    <source>
        <dbReference type="ARBA" id="ARBA00022741"/>
    </source>
</evidence>
<dbReference type="GO" id="GO:0046872">
    <property type="term" value="F:metal ion binding"/>
    <property type="evidence" value="ECO:0007669"/>
    <property type="project" value="UniProtKB-KW"/>
</dbReference>
<dbReference type="OrthoDB" id="9810880at2"/>
<dbReference type="KEGG" id="salk:FBQ74_00615"/>